<dbReference type="Gene3D" id="3.90.550.50">
    <property type="match status" value="1"/>
</dbReference>
<evidence type="ECO:0000256" key="1">
    <source>
        <dbReference type="ARBA" id="ARBA00004240"/>
    </source>
</evidence>
<evidence type="ECO:0000256" key="9">
    <source>
        <dbReference type="ARBA" id="ARBA00022968"/>
    </source>
</evidence>
<accession>A0ABN7ARN6</accession>
<proteinExistence type="inferred from homology"/>
<evidence type="ECO:0000313" key="17">
    <source>
        <dbReference type="Proteomes" id="UP001307889"/>
    </source>
</evidence>
<keyword evidence="6" id="KW-0808">Transferase</keyword>
<evidence type="ECO:0000256" key="12">
    <source>
        <dbReference type="ARBA" id="ARBA00023136"/>
    </source>
</evidence>
<organism evidence="16 17">
    <name type="scientific">Nesidiocoris tenuis</name>
    <dbReference type="NCBI Taxonomy" id="355587"/>
    <lineage>
        <taxon>Eukaryota</taxon>
        <taxon>Metazoa</taxon>
        <taxon>Ecdysozoa</taxon>
        <taxon>Arthropoda</taxon>
        <taxon>Hexapoda</taxon>
        <taxon>Insecta</taxon>
        <taxon>Pterygota</taxon>
        <taxon>Neoptera</taxon>
        <taxon>Paraneoptera</taxon>
        <taxon>Hemiptera</taxon>
        <taxon>Heteroptera</taxon>
        <taxon>Panheteroptera</taxon>
        <taxon>Cimicomorpha</taxon>
        <taxon>Miridae</taxon>
        <taxon>Dicyphina</taxon>
        <taxon>Nesidiocoris</taxon>
    </lineage>
</organism>
<evidence type="ECO:0000256" key="10">
    <source>
        <dbReference type="ARBA" id="ARBA00022989"/>
    </source>
</evidence>
<keyword evidence="9" id="KW-0735">Signal-anchor</keyword>
<dbReference type="EMBL" id="AP028913">
    <property type="protein sequence ID" value="BES94872.1"/>
    <property type="molecule type" value="Genomic_DNA"/>
</dbReference>
<keyword evidence="5 15" id="KW-0328">Glycosyltransferase</keyword>
<evidence type="ECO:0000256" key="15">
    <source>
        <dbReference type="RuleBase" id="RU363063"/>
    </source>
</evidence>
<sequence>MILPSLLGGLLIYIVSQIILSLYGEFKLSPCTNLLVIGVFSAQNHSDRRQMIRQTWGSLTDNCQSILKFVIGDEICPIPPTDRLTPHVCESWTPQLPQSDSTQKNFEISKFGSLRVFTSYTFTVKQPVTLTEISICSNLLTDKNRRARVVVKNSRTDEIVASASFIFDERTSLHSEGVQTKRIGSARLEPDFEGELSVVSTELFDCHGCQMVLTEKTPLPIFECFSQSDGFVPKSSLDVQPTVVAGLGYYIDHFGAWENYLKNKSIRAKEWDFLVADLKRQLQQEAESYGDIFWVNHIDTYSALSSKLLIFLNWVSSTEYIYVLKTDDDVFVNLTAVLEELSLGKSDWDWWSCFHKKGWLPPNSGKWRDRLSNSREYPAFPSGAGYVLRVSSVRRMNMSVIPTAGEDVTVGRMADGKGFVALEKSTCYWACGYQSNSLNPCNVPELDPNQMNITWNSFRR</sequence>
<evidence type="ECO:0000313" key="16">
    <source>
        <dbReference type="EMBL" id="BES94872.1"/>
    </source>
</evidence>
<gene>
    <name evidence="16" type="ORF">NTJ_07682</name>
</gene>
<comment type="subcellular location">
    <subcellularLocation>
        <location evidence="1">Endoplasmic reticulum</location>
    </subcellularLocation>
    <subcellularLocation>
        <location evidence="2 15">Golgi apparatus membrane</location>
        <topology evidence="2 15">Single-pass type II membrane protein</topology>
    </subcellularLocation>
</comment>
<keyword evidence="11 15" id="KW-0333">Golgi apparatus</keyword>
<dbReference type="PANTHER" id="PTHR11214">
    <property type="entry name" value="BETA-1,3-N-ACETYLGLUCOSAMINYLTRANSFERASE"/>
    <property type="match status" value="1"/>
</dbReference>
<evidence type="ECO:0000256" key="3">
    <source>
        <dbReference type="ARBA" id="ARBA00004922"/>
    </source>
</evidence>
<keyword evidence="17" id="KW-1185">Reference proteome</keyword>
<comment type="pathway">
    <text evidence="3">Protein modification; protein glycosylation.</text>
</comment>
<comment type="catalytic activity">
    <reaction evidence="14">
        <text>3-O-(N-acetyl-beta-D-glucosaminyl-(1-&gt;4)-alpha-D-mannosyl)-L-threonyl-[protein] + UDP-N-acetyl-alpha-D-galactosamine = 3-O-[beta-D-GalNAc-(1-&gt;3)-beta-D-GlcNAc-(1-&gt;4)-alpha-D-Man]-L-Thr-[protein] + UDP + H(+)</text>
        <dbReference type="Rhea" id="RHEA:37667"/>
        <dbReference type="Rhea" id="RHEA-COMP:13308"/>
        <dbReference type="Rhea" id="RHEA-COMP:13618"/>
        <dbReference type="ChEBI" id="CHEBI:15378"/>
        <dbReference type="ChEBI" id="CHEBI:58223"/>
        <dbReference type="ChEBI" id="CHEBI:67138"/>
        <dbReference type="ChEBI" id="CHEBI:136709"/>
        <dbReference type="ChEBI" id="CHEBI:137540"/>
        <dbReference type="EC" id="2.4.1.313"/>
    </reaction>
</comment>
<evidence type="ECO:0000256" key="2">
    <source>
        <dbReference type="ARBA" id="ARBA00004323"/>
    </source>
</evidence>
<protein>
    <recommendedName>
        <fullName evidence="15">Hexosyltransferase</fullName>
        <ecNumber evidence="15">2.4.1.-</ecNumber>
    </recommendedName>
</protein>
<keyword evidence="13" id="KW-0325">Glycoprotein</keyword>
<evidence type="ECO:0000256" key="13">
    <source>
        <dbReference type="ARBA" id="ARBA00023180"/>
    </source>
</evidence>
<comment type="similarity">
    <text evidence="4 15">Belongs to the glycosyltransferase 31 family.</text>
</comment>
<dbReference type="InterPro" id="IPR002659">
    <property type="entry name" value="Glyco_trans_31"/>
</dbReference>
<evidence type="ECO:0000256" key="14">
    <source>
        <dbReference type="ARBA" id="ARBA00047667"/>
    </source>
</evidence>
<evidence type="ECO:0000256" key="6">
    <source>
        <dbReference type="ARBA" id="ARBA00022679"/>
    </source>
</evidence>
<keyword evidence="10" id="KW-1133">Transmembrane helix</keyword>
<evidence type="ECO:0000256" key="8">
    <source>
        <dbReference type="ARBA" id="ARBA00022824"/>
    </source>
</evidence>
<keyword evidence="8" id="KW-0256">Endoplasmic reticulum</keyword>
<dbReference type="Pfam" id="PF01762">
    <property type="entry name" value="Galactosyl_T"/>
    <property type="match status" value="1"/>
</dbReference>
<evidence type="ECO:0000256" key="11">
    <source>
        <dbReference type="ARBA" id="ARBA00023034"/>
    </source>
</evidence>
<name>A0ABN7ARN6_9HEMI</name>
<reference evidence="16 17" key="1">
    <citation type="submission" date="2023-09" db="EMBL/GenBank/DDBJ databases">
        <title>Nesidiocoris tenuis whole genome shotgun sequence.</title>
        <authorList>
            <person name="Shibata T."/>
            <person name="Shimoda M."/>
            <person name="Kobayashi T."/>
            <person name="Uehara T."/>
        </authorList>
    </citation>
    <scope>NUCLEOTIDE SEQUENCE [LARGE SCALE GENOMIC DNA]</scope>
    <source>
        <strain evidence="16 17">Japan</strain>
    </source>
</reference>
<evidence type="ECO:0000256" key="7">
    <source>
        <dbReference type="ARBA" id="ARBA00022692"/>
    </source>
</evidence>
<dbReference type="PANTHER" id="PTHR11214:SF219">
    <property type="entry name" value="UDP-GALNAC:BETA-1,3-N-ACETYLGALACTOSAMINYLTRANSFERASE 2"/>
    <property type="match status" value="1"/>
</dbReference>
<dbReference type="EC" id="2.4.1.-" evidence="15"/>
<keyword evidence="12" id="KW-0472">Membrane</keyword>
<evidence type="ECO:0000256" key="5">
    <source>
        <dbReference type="ARBA" id="ARBA00022676"/>
    </source>
</evidence>
<dbReference type="Proteomes" id="UP001307889">
    <property type="component" value="Chromosome 5"/>
</dbReference>
<keyword evidence="7" id="KW-0812">Transmembrane</keyword>
<evidence type="ECO:0000256" key="4">
    <source>
        <dbReference type="ARBA" id="ARBA00008661"/>
    </source>
</evidence>